<dbReference type="Gene3D" id="3.40.50.1000">
    <property type="entry name" value="HAD superfamily/HAD-like"/>
    <property type="match status" value="1"/>
</dbReference>
<dbReference type="RefSeq" id="WP_013279687.1">
    <property type="nucleotide sequence ID" value="NC_014387.1"/>
</dbReference>
<dbReference type="eggNOG" id="COG0637">
    <property type="taxonomic scope" value="Bacteria"/>
</dbReference>
<dbReference type="NCBIfam" id="TIGR01509">
    <property type="entry name" value="HAD-SF-IA-v3"/>
    <property type="match status" value="1"/>
</dbReference>
<dbReference type="SFLD" id="SFLDS00003">
    <property type="entry name" value="Haloacid_Dehalogenase"/>
    <property type="match status" value="1"/>
</dbReference>
<sequence length="220" mass="25072">MKKDIKAVIFDLDGTLTDTEKFYQKAWPEALAHFGYKCEPWMPLELRSLGRPFAPEKFKEWFGQDFDYNKVREYRKALVVDIIKEQGIPLKPGAKEILVWLREQGILTCIATANDYERTKGYLNKLGLFDYFDRIICSDMVKLGKPAPDIYAYACEQLELSPDETFAVEDSPNGVTSAYLAGCNVIMVPDLTEPDEELSTKLYACVPTLLDIKNLITCTD</sequence>
<protein>
    <submittedName>
        <fullName evidence="1">Hydrolase HAD superfamily</fullName>
    </submittedName>
</protein>
<dbReference type="GO" id="GO:0016787">
    <property type="term" value="F:hydrolase activity"/>
    <property type="evidence" value="ECO:0007669"/>
    <property type="project" value="UniProtKB-KW"/>
</dbReference>
<dbReference type="AlphaFoldDB" id="E0RYE9"/>
<dbReference type="NCBIfam" id="TIGR01549">
    <property type="entry name" value="HAD-SF-IA-v1"/>
    <property type="match status" value="1"/>
</dbReference>
<dbReference type="Pfam" id="PF00702">
    <property type="entry name" value="Hydrolase"/>
    <property type="match status" value="1"/>
</dbReference>
<organism evidence="1 2">
    <name type="scientific">Butyrivibrio proteoclasticus (strain ATCC 51982 / DSM 14932 / B316)</name>
    <name type="common">Clostridium proteoclasticum</name>
    <dbReference type="NCBI Taxonomy" id="515622"/>
    <lineage>
        <taxon>Bacteria</taxon>
        <taxon>Bacillati</taxon>
        <taxon>Bacillota</taxon>
        <taxon>Clostridia</taxon>
        <taxon>Lachnospirales</taxon>
        <taxon>Lachnospiraceae</taxon>
        <taxon>Butyrivibrio</taxon>
    </lineage>
</organism>
<accession>E0RYE9</accession>
<proteinExistence type="predicted"/>
<dbReference type="Proteomes" id="UP000001299">
    <property type="component" value="Chromosome 1"/>
</dbReference>
<dbReference type="InterPro" id="IPR006439">
    <property type="entry name" value="HAD-SF_hydro_IA"/>
</dbReference>
<dbReference type="InterPro" id="IPR036412">
    <property type="entry name" value="HAD-like_sf"/>
</dbReference>
<dbReference type="InterPro" id="IPR023198">
    <property type="entry name" value="PGP-like_dom2"/>
</dbReference>
<dbReference type="SFLD" id="SFLDG01135">
    <property type="entry name" value="C1.5.6:_HAD__Beta-PGM__Phospha"/>
    <property type="match status" value="1"/>
</dbReference>
<dbReference type="Gene3D" id="1.10.150.240">
    <property type="entry name" value="Putative phosphatase, domain 2"/>
    <property type="match status" value="1"/>
</dbReference>
<dbReference type="PANTHER" id="PTHR18901:SF38">
    <property type="entry name" value="PSEUDOURIDINE-5'-PHOSPHATASE"/>
    <property type="match status" value="1"/>
</dbReference>
<dbReference type="PANTHER" id="PTHR18901">
    <property type="entry name" value="2-DEOXYGLUCOSE-6-PHOSPHATE PHOSPHATASE 2"/>
    <property type="match status" value="1"/>
</dbReference>
<dbReference type="HOGENOM" id="CLU_045011_13_3_9"/>
<evidence type="ECO:0000313" key="2">
    <source>
        <dbReference type="Proteomes" id="UP000001299"/>
    </source>
</evidence>
<keyword evidence="2" id="KW-1185">Reference proteome</keyword>
<name>E0RYE9_BUTPB</name>
<evidence type="ECO:0000313" key="1">
    <source>
        <dbReference type="EMBL" id="ADL33030.1"/>
    </source>
</evidence>
<reference evidence="1 2" key="1">
    <citation type="journal article" date="2010" name="PLoS ONE">
        <title>The glycobiome of the rumen bacterium Butyrivibrio proteoclasticus B316(T) highlights adaptation to a polysaccharide-rich environment.</title>
        <authorList>
            <person name="Kelly W.J."/>
            <person name="Leahy S.C."/>
            <person name="Altermann E."/>
            <person name="Yeoman C.J."/>
            <person name="Dunne J.C."/>
            <person name="Kong Z."/>
            <person name="Pacheco D.M."/>
            <person name="Li D."/>
            <person name="Noel S.J."/>
            <person name="Moon C.D."/>
            <person name="Cookson A.L."/>
            <person name="Attwood G.T."/>
        </authorList>
    </citation>
    <scope>NUCLEOTIDE SEQUENCE [LARGE SCALE GENOMIC DNA]</scope>
    <source>
        <strain evidence="2">ATCC 51982 / DSM 14932 / B316</strain>
    </source>
</reference>
<dbReference type="KEGG" id="bpb:bpr_I0282"/>
<dbReference type="InterPro" id="IPR023214">
    <property type="entry name" value="HAD_sf"/>
</dbReference>
<dbReference type="EMBL" id="CP001810">
    <property type="protein sequence ID" value="ADL33030.1"/>
    <property type="molecule type" value="Genomic_DNA"/>
</dbReference>
<dbReference type="PRINTS" id="PR00413">
    <property type="entry name" value="HADHALOGNASE"/>
</dbReference>
<dbReference type="STRING" id="515622.bpr_I0282"/>
<keyword evidence="1" id="KW-0378">Hydrolase</keyword>
<dbReference type="CDD" id="cd07505">
    <property type="entry name" value="HAD_BPGM-like"/>
    <property type="match status" value="1"/>
</dbReference>
<dbReference type="SUPFAM" id="SSF56784">
    <property type="entry name" value="HAD-like"/>
    <property type="match status" value="1"/>
</dbReference>
<dbReference type="SFLD" id="SFLDG01129">
    <property type="entry name" value="C1.5:_HAD__Beta-PGM__Phosphata"/>
    <property type="match status" value="1"/>
</dbReference>
<gene>
    <name evidence="1" type="ordered locus">bpr_I0282</name>
</gene>